<dbReference type="Proteomes" id="UP000494120">
    <property type="component" value="Unassembled WGS sequence"/>
</dbReference>
<proteinExistence type="predicted"/>
<dbReference type="RefSeq" id="WP_135370898.1">
    <property type="nucleotide sequence ID" value="NZ_CABVQG010000006.1"/>
</dbReference>
<organism evidence="1 4">
    <name type="scientific">Burkholderia aenigmatica</name>
    <dbReference type="NCBI Taxonomy" id="2015348"/>
    <lineage>
        <taxon>Bacteria</taxon>
        <taxon>Pseudomonadati</taxon>
        <taxon>Pseudomonadota</taxon>
        <taxon>Betaproteobacteria</taxon>
        <taxon>Burkholderiales</taxon>
        <taxon>Burkholderiaceae</taxon>
        <taxon>Burkholderia</taxon>
        <taxon>Burkholderia cepacia complex</taxon>
    </lineage>
</organism>
<dbReference type="AlphaFoldDB" id="A0A6J5JR06"/>
<accession>A0A6J5JR06</accession>
<keyword evidence="3" id="KW-1185">Reference proteome</keyword>
<evidence type="ECO:0000313" key="4">
    <source>
        <dbReference type="Proteomes" id="UP000494301"/>
    </source>
</evidence>
<evidence type="ECO:0000313" key="3">
    <source>
        <dbReference type="Proteomes" id="UP000494120"/>
    </source>
</evidence>
<protein>
    <submittedName>
        <fullName evidence="1">Uncharacterized protein</fullName>
    </submittedName>
</protein>
<dbReference type="EMBL" id="CABWIL020000040">
    <property type="protein sequence ID" value="CAB3973647.1"/>
    <property type="molecule type" value="Genomic_DNA"/>
</dbReference>
<gene>
    <name evidence="2" type="ORF">BLA17378_02207</name>
    <name evidence="1" type="ORF">BLA3211_07611</name>
</gene>
<reference evidence="1 4" key="1">
    <citation type="submission" date="2020-04" db="EMBL/GenBank/DDBJ databases">
        <authorList>
            <person name="Depoorter E."/>
        </authorList>
    </citation>
    <scope>NUCLEOTIDE SEQUENCE [LARGE SCALE GENOMIC DNA]</scope>
    <source>
        <strain evidence="1 4">BCC0217</strain>
        <strain evidence="2 3">R-17378</strain>
    </source>
</reference>
<dbReference type="EMBL" id="CABVQG010000006">
    <property type="protein sequence ID" value="VWC60274.1"/>
    <property type="molecule type" value="Genomic_DNA"/>
</dbReference>
<evidence type="ECO:0000313" key="1">
    <source>
        <dbReference type="EMBL" id="CAB3973647.1"/>
    </source>
</evidence>
<dbReference type="Proteomes" id="UP000494301">
    <property type="component" value="Unassembled WGS sequence"/>
</dbReference>
<sequence>MSLPLKPQRKTKRIHLASERVGRWSCRYTSRSNAQVRSVPLAEFLRLPVECRCMDCSKVAEVETGEVIHTFETTFYDPLLKSLREFYESDESGNQGFEVVSGEDYMRQLTADMNKRDAVKPG</sequence>
<name>A0A6J5JR06_9BURK</name>
<evidence type="ECO:0000313" key="2">
    <source>
        <dbReference type="EMBL" id="VWC60274.1"/>
    </source>
</evidence>